<feature type="compositionally biased region" description="Basic residues" evidence="1">
    <location>
        <begin position="51"/>
        <end position="62"/>
    </location>
</feature>
<dbReference type="EMBL" id="CAJFDH010000006">
    <property type="protein sequence ID" value="CAD5228849.1"/>
    <property type="molecule type" value="Genomic_DNA"/>
</dbReference>
<accession>A0A811LMG8</accession>
<evidence type="ECO:0000313" key="3">
    <source>
        <dbReference type="EMBL" id="CAD5228849.1"/>
    </source>
</evidence>
<feature type="compositionally biased region" description="Basic residues" evidence="1">
    <location>
        <begin position="171"/>
        <end position="180"/>
    </location>
</feature>
<feature type="region of interest" description="Disordered" evidence="1">
    <location>
        <begin position="1"/>
        <end position="24"/>
    </location>
</feature>
<gene>
    <name evidence="3" type="ORF">BOKJ2_LOCUS12908</name>
</gene>
<evidence type="ECO:0000259" key="2">
    <source>
        <dbReference type="Pfam" id="PF24983"/>
    </source>
</evidence>
<keyword evidence="4" id="KW-1185">Reference proteome</keyword>
<proteinExistence type="predicted"/>
<dbReference type="Proteomes" id="UP000783686">
    <property type="component" value="Unassembled WGS sequence"/>
</dbReference>
<feature type="region of interest" description="Disordered" evidence="1">
    <location>
        <begin position="791"/>
        <end position="879"/>
    </location>
</feature>
<evidence type="ECO:0000313" key="4">
    <source>
        <dbReference type="Proteomes" id="UP000614601"/>
    </source>
</evidence>
<sequence>MTDNTKPKSSSSSESGKNGPSEEELKLLRAKFHNRFHKFSNNMDTGGVKIKGSKPKPLKKKKSIWDEEFAPTIYEEVDAPRRPAVARMYTRDMKPKETSPSQSEKVTKHKIANDSLDKSIKEVPTKKEKKKKRSKRTKHIKKQAKAEPKRTKKTSTVSPGTTETEDEAPHKKIKGKTSKSKKSEAAISEDNNEVARRPKKSKKSSTMTQPTSSEGVDGQTRKSPTKKLPKIDHLPPSSDLDDEPSNRKTRKKVSKRDHLPPSSDADDDVQQKAKTKKRPKIDHLPPSSDAEEERSERTVRKKLPEIDHLPPTSDADDEPSKRKTRKKASKAEHLSPSSNADAKQKTNQRKPPKIDRLPPSSDAEEDRSERAVRKKLPEIDHLPPSSEAGSSEAVSSQREKKPTRPKPMSAESASRAVPASPKSPRSAEVDASSPGQNSEKEMKAELVPVQKDGTGSINVSLTDIDTLSATSPTSTLISDRGATKAEKKEKKKEIKKAMKDKLFEELTDDIQLDDKVLQEIAEDLKKGKSYDPNLIDQKLANKILEAEKAPTEDDLKKKQQEEYEKSDVATKIVNKLTTSNVLGKVLKPEELQLLSEYFSGKVELNDEVLNVLNVALEKILDRAPEFYDNKEELKKFLQNRDHAKKQLLDALLSRKAGFLKNLYGNAFFYAEMLSQKYYDAVKFAESAKQNITKSYARGVKAVNERYSQGVKVSRDVANSAQDMKNKYYDPAAIATKDLVELTKKDYSETENPEHKERKEKLWQESGWLKRGWWFAVKVAVAFAQDTSMHKRIGEPVPDKKDVEDTIKGAPSLPNSSKSAPDLTDKTQDPSKTESEAPAAHGKEKEAVASSDHLYESLDSAPPLDGKEAEKPGPSDPKDK</sequence>
<dbReference type="EMBL" id="CAJFCW020000006">
    <property type="protein sequence ID" value="CAG9125133.1"/>
    <property type="molecule type" value="Genomic_DNA"/>
</dbReference>
<feature type="compositionally biased region" description="Basic and acidic residues" evidence="1">
    <location>
        <begin position="864"/>
        <end position="879"/>
    </location>
</feature>
<reference evidence="3" key="1">
    <citation type="submission" date="2020-09" db="EMBL/GenBank/DDBJ databases">
        <authorList>
            <person name="Kikuchi T."/>
        </authorList>
    </citation>
    <scope>NUCLEOTIDE SEQUENCE</scope>
    <source>
        <strain evidence="3">SH1</strain>
    </source>
</reference>
<dbReference type="InterPro" id="IPR056676">
    <property type="entry name" value="DUF7774"/>
</dbReference>
<dbReference type="AlphaFoldDB" id="A0A811LMG8"/>
<feature type="compositionally biased region" description="Basic residues" evidence="1">
    <location>
        <begin position="127"/>
        <end position="143"/>
    </location>
</feature>
<organism evidence="3 4">
    <name type="scientific">Bursaphelenchus okinawaensis</name>
    <dbReference type="NCBI Taxonomy" id="465554"/>
    <lineage>
        <taxon>Eukaryota</taxon>
        <taxon>Metazoa</taxon>
        <taxon>Ecdysozoa</taxon>
        <taxon>Nematoda</taxon>
        <taxon>Chromadorea</taxon>
        <taxon>Rhabditida</taxon>
        <taxon>Tylenchina</taxon>
        <taxon>Tylenchomorpha</taxon>
        <taxon>Aphelenchoidea</taxon>
        <taxon>Aphelenchoididae</taxon>
        <taxon>Bursaphelenchus</taxon>
    </lineage>
</organism>
<feature type="compositionally biased region" description="Polar residues" evidence="1">
    <location>
        <begin position="204"/>
        <end position="214"/>
    </location>
</feature>
<comment type="caution">
    <text evidence="3">The sequence shown here is derived from an EMBL/GenBank/DDBJ whole genome shotgun (WGS) entry which is preliminary data.</text>
</comment>
<feature type="compositionally biased region" description="Basic and acidic residues" evidence="1">
    <location>
        <begin position="791"/>
        <end position="806"/>
    </location>
</feature>
<feature type="compositionally biased region" description="Polar residues" evidence="1">
    <location>
        <begin position="453"/>
        <end position="477"/>
    </location>
</feature>
<feature type="compositionally biased region" description="Low complexity" evidence="1">
    <location>
        <begin position="7"/>
        <end position="19"/>
    </location>
</feature>
<name>A0A811LMG8_9BILA</name>
<feature type="compositionally biased region" description="Low complexity" evidence="1">
    <location>
        <begin position="385"/>
        <end position="396"/>
    </location>
</feature>
<feature type="region of interest" description="Disordered" evidence="1">
    <location>
        <begin position="37"/>
        <end position="65"/>
    </location>
</feature>
<dbReference type="OrthoDB" id="5877563at2759"/>
<evidence type="ECO:0000256" key="1">
    <source>
        <dbReference type="SAM" id="MobiDB-lite"/>
    </source>
</evidence>
<dbReference type="Pfam" id="PF24983">
    <property type="entry name" value="DUF7774"/>
    <property type="match status" value="1"/>
</dbReference>
<feature type="domain" description="DUF7774" evidence="2">
    <location>
        <begin position="564"/>
        <end position="650"/>
    </location>
</feature>
<feature type="compositionally biased region" description="Basic and acidic residues" evidence="1">
    <location>
        <begin position="822"/>
        <end position="846"/>
    </location>
</feature>
<feature type="region of interest" description="Disordered" evidence="1">
    <location>
        <begin position="78"/>
        <end position="489"/>
    </location>
</feature>
<feature type="compositionally biased region" description="Basic and acidic residues" evidence="1">
    <location>
        <begin position="294"/>
        <end position="308"/>
    </location>
</feature>
<feature type="compositionally biased region" description="Basic and acidic residues" evidence="1">
    <location>
        <begin position="367"/>
        <end position="381"/>
    </location>
</feature>
<feature type="compositionally biased region" description="Basic and acidic residues" evidence="1">
    <location>
        <begin position="111"/>
        <end position="126"/>
    </location>
</feature>
<dbReference type="Proteomes" id="UP000614601">
    <property type="component" value="Unassembled WGS sequence"/>
</dbReference>
<protein>
    <recommendedName>
        <fullName evidence="2">DUF7774 domain-containing protein</fullName>
    </recommendedName>
</protein>